<accession>A0A2K8Z2M7</accession>
<reference evidence="1 2" key="1">
    <citation type="submission" date="2017-11" db="EMBL/GenBank/DDBJ databases">
        <title>Taxonomic description and genome sequences of Spirosoma HA7 sp. nov., isolated from pollen microhabitat of Corylus avellana.</title>
        <authorList>
            <person name="Ambika Manirajan B."/>
            <person name="Suarez C."/>
            <person name="Ratering S."/>
            <person name="Geissler-Plaum R."/>
            <person name="Cardinale M."/>
            <person name="Sylvia S."/>
        </authorList>
    </citation>
    <scope>NUCLEOTIDE SEQUENCE [LARGE SCALE GENOMIC DNA]</scope>
    <source>
        <strain evidence="1 2">HA7</strain>
    </source>
</reference>
<dbReference type="AlphaFoldDB" id="A0A2K8Z2M7"/>
<protein>
    <submittedName>
        <fullName evidence="1">Uncharacterized protein</fullName>
    </submittedName>
</protein>
<dbReference type="OrthoDB" id="1164858at2"/>
<dbReference type="SUPFAM" id="SSF48452">
    <property type="entry name" value="TPR-like"/>
    <property type="match status" value="1"/>
</dbReference>
<dbReference type="KEGG" id="spir:CWM47_21085"/>
<evidence type="ECO:0000313" key="1">
    <source>
        <dbReference type="EMBL" id="AUD04105.1"/>
    </source>
</evidence>
<dbReference type="Proteomes" id="UP000232883">
    <property type="component" value="Chromosome"/>
</dbReference>
<evidence type="ECO:0000313" key="2">
    <source>
        <dbReference type="Proteomes" id="UP000232883"/>
    </source>
</evidence>
<proteinExistence type="predicted"/>
<dbReference type="Pfam" id="PF20329">
    <property type="entry name" value="DUF6624"/>
    <property type="match status" value="1"/>
</dbReference>
<gene>
    <name evidence="1" type="ORF">CWM47_21085</name>
</gene>
<sequence>MLYKRVMKSMVWVVTTTVCMGWYTPLFGQTQYATPDTAYVRAVEQAFSFLKQGDCRSCLRAYQRAFTISQKSALSTLRAAACAYQCGRTKQAQTYLQQAASLDFWISEDVWEKPQEAPELNSLRNSSLTTAFQQYLDEQKIAEGRNPALERELKRIFTEDQLPRLRMDTIMRQYGANSPQAQPVWAQMRRADSVNLPKVERIIAQYGYPGKRLVGEKQNETAWLVIQHASLMVQEKYLPLLQEAAAQGQLAKASVALTVDRIRVNKGQKQLYGSQVKNGYNGKPAGFWAIEDEVNVDKRRAEVGLPPLATYAKYYGFEYKLPGN</sequence>
<keyword evidence="2" id="KW-1185">Reference proteome</keyword>
<dbReference type="Gene3D" id="1.25.40.10">
    <property type="entry name" value="Tetratricopeptide repeat domain"/>
    <property type="match status" value="1"/>
</dbReference>
<dbReference type="RefSeq" id="WP_100990171.1">
    <property type="nucleotide sequence ID" value="NZ_CP025096.1"/>
</dbReference>
<organism evidence="1 2">
    <name type="scientific">Spirosoma pollinicola</name>
    <dbReference type="NCBI Taxonomy" id="2057025"/>
    <lineage>
        <taxon>Bacteria</taxon>
        <taxon>Pseudomonadati</taxon>
        <taxon>Bacteroidota</taxon>
        <taxon>Cytophagia</taxon>
        <taxon>Cytophagales</taxon>
        <taxon>Cytophagaceae</taxon>
        <taxon>Spirosoma</taxon>
    </lineage>
</organism>
<dbReference type="EMBL" id="CP025096">
    <property type="protein sequence ID" value="AUD04105.1"/>
    <property type="molecule type" value="Genomic_DNA"/>
</dbReference>
<name>A0A2K8Z2M7_9BACT</name>
<dbReference type="InterPro" id="IPR011990">
    <property type="entry name" value="TPR-like_helical_dom_sf"/>
</dbReference>
<dbReference type="InterPro" id="IPR046732">
    <property type="entry name" value="DUF6624"/>
</dbReference>